<dbReference type="Proteomes" id="UP000460287">
    <property type="component" value="Unassembled WGS sequence"/>
</dbReference>
<gene>
    <name evidence="1" type="ORF">FYJ33_13675</name>
</gene>
<protein>
    <submittedName>
        <fullName evidence="1">WYL domain-containing protein</fullName>
    </submittedName>
</protein>
<dbReference type="EMBL" id="VULX01000030">
    <property type="protein sequence ID" value="MSR92411.1"/>
    <property type="molecule type" value="Genomic_DNA"/>
</dbReference>
<accession>A0A7X2N0D2</accession>
<sequence>MKDETSLIKEYFPDCSIEILDEKLCRIFVDVPAKERLWKALLLSFGDKVKVIGPESYNEQR</sequence>
<organism evidence="1 2">
    <name type="scientific">Inconstantimicrobium porci</name>
    <dbReference type="NCBI Taxonomy" id="2652291"/>
    <lineage>
        <taxon>Bacteria</taxon>
        <taxon>Bacillati</taxon>
        <taxon>Bacillota</taxon>
        <taxon>Clostridia</taxon>
        <taxon>Eubacteriales</taxon>
        <taxon>Clostridiaceae</taxon>
        <taxon>Inconstantimicrobium</taxon>
    </lineage>
</organism>
<evidence type="ECO:0000313" key="1">
    <source>
        <dbReference type="EMBL" id="MSR92411.1"/>
    </source>
</evidence>
<evidence type="ECO:0000313" key="2">
    <source>
        <dbReference type="Proteomes" id="UP000460287"/>
    </source>
</evidence>
<comment type="caution">
    <text evidence="1">The sequence shown here is derived from an EMBL/GenBank/DDBJ whole genome shotgun (WGS) entry which is preliminary data.</text>
</comment>
<dbReference type="AlphaFoldDB" id="A0A7X2N0D2"/>
<name>A0A7X2N0D2_9CLOT</name>
<keyword evidence="2" id="KW-1185">Reference proteome</keyword>
<reference evidence="1 2" key="1">
    <citation type="submission" date="2019-08" db="EMBL/GenBank/DDBJ databases">
        <title>In-depth cultivation of the pig gut microbiome towards novel bacterial diversity and tailored functional studies.</title>
        <authorList>
            <person name="Wylensek D."/>
            <person name="Hitch T.C.A."/>
            <person name="Clavel T."/>
        </authorList>
    </citation>
    <scope>NUCLEOTIDE SEQUENCE [LARGE SCALE GENOMIC DNA]</scope>
    <source>
        <strain evidence="1 2">WCA-383-APC-5B</strain>
    </source>
</reference>
<proteinExistence type="predicted"/>